<organism evidence="7 8">
    <name type="scientific">Plantibacter flavus</name>
    <dbReference type="NCBI Taxonomy" id="150123"/>
    <lineage>
        <taxon>Bacteria</taxon>
        <taxon>Bacillati</taxon>
        <taxon>Actinomycetota</taxon>
        <taxon>Actinomycetes</taxon>
        <taxon>Micrococcales</taxon>
        <taxon>Microbacteriaceae</taxon>
        <taxon>Plantibacter</taxon>
    </lineage>
</organism>
<dbReference type="GO" id="GO:0032993">
    <property type="term" value="C:protein-DNA complex"/>
    <property type="evidence" value="ECO:0007669"/>
    <property type="project" value="TreeGrafter"/>
</dbReference>
<feature type="compositionally biased region" description="Basic residues" evidence="5">
    <location>
        <begin position="91"/>
        <end position="101"/>
    </location>
</feature>
<name>A0A3N2C1H4_9MICO</name>
<dbReference type="Proteomes" id="UP000266915">
    <property type="component" value="Unassembled WGS sequence"/>
</dbReference>
<keyword evidence="4" id="KW-0804">Transcription</keyword>
<evidence type="ECO:0000256" key="2">
    <source>
        <dbReference type="ARBA" id="ARBA00023015"/>
    </source>
</evidence>
<dbReference type="SUPFAM" id="SSF46785">
    <property type="entry name" value="Winged helix' DNA-binding domain"/>
    <property type="match status" value="1"/>
</dbReference>
<dbReference type="InterPro" id="IPR000847">
    <property type="entry name" value="LysR_HTH_N"/>
</dbReference>
<reference evidence="7 8" key="1">
    <citation type="submission" date="2018-11" db="EMBL/GenBank/DDBJ databases">
        <title>Sequencing the genomes of 1000 actinobacteria strains.</title>
        <authorList>
            <person name="Klenk H.-P."/>
        </authorList>
    </citation>
    <scope>NUCLEOTIDE SEQUENCE [LARGE SCALE GENOMIC DNA]</scope>
    <source>
        <strain evidence="7 8">DSM 14012</strain>
    </source>
</reference>
<evidence type="ECO:0000256" key="4">
    <source>
        <dbReference type="ARBA" id="ARBA00023163"/>
    </source>
</evidence>
<evidence type="ECO:0000256" key="1">
    <source>
        <dbReference type="ARBA" id="ARBA00009437"/>
    </source>
</evidence>
<dbReference type="Pfam" id="PF00126">
    <property type="entry name" value="HTH_1"/>
    <property type="match status" value="1"/>
</dbReference>
<feature type="region of interest" description="Disordered" evidence="5">
    <location>
        <begin position="76"/>
        <end position="115"/>
    </location>
</feature>
<dbReference type="GO" id="GO:0003677">
    <property type="term" value="F:DNA binding"/>
    <property type="evidence" value="ECO:0007669"/>
    <property type="project" value="UniProtKB-KW"/>
</dbReference>
<sequence length="115" mass="12172">MDHKQLRSFVASAETLHFAKAAKALGVPRSTVVADVRKLEESVGADLFARDVESTQLTDAGYAFLIEARRQLDASAAAAAKSAPAPGGKAKANKGKGRAPKVKGEPLPYKKRQGR</sequence>
<keyword evidence="2" id="KW-0805">Transcription regulation</keyword>
<proteinExistence type="inferred from homology"/>
<evidence type="ECO:0000313" key="8">
    <source>
        <dbReference type="Proteomes" id="UP000266915"/>
    </source>
</evidence>
<comment type="similarity">
    <text evidence="1">Belongs to the LysR transcriptional regulatory family.</text>
</comment>
<dbReference type="InterPro" id="IPR036388">
    <property type="entry name" value="WH-like_DNA-bd_sf"/>
</dbReference>
<keyword evidence="3" id="KW-0238">DNA-binding</keyword>
<dbReference type="AlphaFoldDB" id="A0A3N2C1H4"/>
<dbReference type="GO" id="GO:0003700">
    <property type="term" value="F:DNA-binding transcription factor activity"/>
    <property type="evidence" value="ECO:0007669"/>
    <property type="project" value="InterPro"/>
</dbReference>
<dbReference type="Gene3D" id="1.10.10.10">
    <property type="entry name" value="Winged helix-like DNA-binding domain superfamily/Winged helix DNA-binding domain"/>
    <property type="match status" value="1"/>
</dbReference>
<dbReference type="PANTHER" id="PTHR30346:SF0">
    <property type="entry name" value="HCA OPERON TRANSCRIPTIONAL ACTIVATOR HCAR"/>
    <property type="match status" value="1"/>
</dbReference>
<feature type="domain" description="HTH lysR-type" evidence="6">
    <location>
        <begin position="1"/>
        <end position="58"/>
    </location>
</feature>
<gene>
    <name evidence="7" type="ORF">EDD42_1356</name>
</gene>
<dbReference type="PANTHER" id="PTHR30346">
    <property type="entry name" value="TRANSCRIPTIONAL DUAL REGULATOR HCAR-RELATED"/>
    <property type="match status" value="1"/>
</dbReference>
<dbReference type="InterPro" id="IPR036390">
    <property type="entry name" value="WH_DNA-bd_sf"/>
</dbReference>
<accession>A0A3N2C1H4</accession>
<evidence type="ECO:0000259" key="6">
    <source>
        <dbReference type="PROSITE" id="PS50931"/>
    </source>
</evidence>
<evidence type="ECO:0000313" key="7">
    <source>
        <dbReference type="EMBL" id="ROR81300.1"/>
    </source>
</evidence>
<dbReference type="PROSITE" id="PS50931">
    <property type="entry name" value="HTH_LYSR"/>
    <property type="match status" value="1"/>
</dbReference>
<keyword evidence="8" id="KW-1185">Reference proteome</keyword>
<comment type="caution">
    <text evidence="7">The sequence shown here is derived from an EMBL/GenBank/DDBJ whole genome shotgun (WGS) entry which is preliminary data.</text>
</comment>
<dbReference type="EMBL" id="RKHL01000001">
    <property type="protein sequence ID" value="ROR81300.1"/>
    <property type="molecule type" value="Genomic_DNA"/>
</dbReference>
<protein>
    <submittedName>
        <fullName evidence="7">Regulatory helix-turn-helix LysR family protein</fullName>
    </submittedName>
</protein>
<dbReference type="RefSeq" id="WP_085510499.1">
    <property type="nucleotide sequence ID" value="NZ_FXAP01000001.1"/>
</dbReference>
<evidence type="ECO:0000256" key="5">
    <source>
        <dbReference type="SAM" id="MobiDB-lite"/>
    </source>
</evidence>
<feature type="compositionally biased region" description="Low complexity" evidence="5">
    <location>
        <begin position="76"/>
        <end position="90"/>
    </location>
</feature>
<evidence type="ECO:0000256" key="3">
    <source>
        <dbReference type="ARBA" id="ARBA00023125"/>
    </source>
</evidence>